<reference evidence="1" key="1">
    <citation type="journal article" date="2018" name="DNA Res.">
        <title>Multiple hybrid de novo genome assembly of finger millet, an orphan allotetraploid crop.</title>
        <authorList>
            <person name="Hatakeyama M."/>
            <person name="Aluri S."/>
            <person name="Balachadran M.T."/>
            <person name="Sivarajan S.R."/>
            <person name="Patrignani A."/>
            <person name="Gruter S."/>
            <person name="Poveda L."/>
            <person name="Shimizu-Inatsugi R."/>
            <person name="Baeten J."/>
            <person name="Francoijs K.J."/>
            <person name="Nataraja K.N."/>
            <person name="Reddy Y.A.N."/>
            <person name="Phadnis S."/>
            <person name="Ravikumar R.L."/>
            <person name="Schlapbach R."/>
            <person name="Sreeman S.M."/>
            <person name="Shimizu K.K."/>
        </authorList>
    </citation>
    <scope>NUCLEOTIDE SEQUENCE</scope>
</reference>
<dbReference type="EMBL" id="BQKI01000001">
    <property type="protein sequence ID" value="GJM84754.1"/>
    <property type="molecule type" value="Genomic_DNA"/>
</dbReference>
<evidence type="ECO:0000313" key="1">
    <source>
        <dbReference type="EMBL" id="GJM84754.1"/>
    </source>
</evidence>
<accession>A0AAV5BGB5</accession>
<dbReference type="Proteomes" id="UP001054889">
    <property type="component" value="Unassembled WGS sequence"/>
</dbReference>
<sequence>MHMTRHDARFSRHETPRLRVLSALLVGTSVPDLSIREGLAFATSTSRMIVC</sequence>
<keyword evidence="2" id="KW-1185">Reference proteome</keyword>
<organism evidence="1 2">
    <name type="scientific">Eleusine coracana subsp. coracana</name>
    <dbReference type="NCBI Taxonomy" id="191504"/>
    <lineage>
        <taxon>Eukaryota</taxon>
        <taxon>Viridiplantae</taxon>
        <taxon>Streptophyta</taxon>
        <taxon>Embryophyta</taxon>
        <taxon>Tracheophyta</taxon>
        <taxon>Spermatophyta</taxon>
        <taxon>Magnoliopsida</taxon>
        <taxon>Liliopsida</taxon>
        <taxon>Poales</taxon>
        <taxon>Poaceae</taxon>
        <taxon>PACMAD clade</taxon>
        <taxon>Chloridoideae</taxon>
        <taxon>Cynodonteae</taxon>
        <taxon>Eleusininae</taxon>
        <taxon>Eleusine</taxon>
    </lineage>
</organism>
<gene>
    <name evidence="1" type="primary">ga00456</name>
    <name evidence="1" type="ORF">PR202_ga00456</name>
</gene>
<protein>
    <submittedName>
        <fullName evidence="1">Uncharacterized protein</fullName>
    </submittedName>
</protein>
<name>A0AAV5BGB5_ELECO</name>
<comment type="caution">
    <text evidence="1">The sequence shown here is derived from an EMBL/GenBank/DDBJ whole genome shotgun (WGS) entry which is preliminary data.</text>
</comment>
<reference evidence="1" key="2">
    <citation type="submission" date="2021-12" db="EMBL/GenBank/DDBJ databases">
        <title>Resequencing data analysis of finger millet.</title>
        <authorList>
            <person name="Hatakeyama M."/>
            <person name="Aluri S."/>
            <person name="Balachadran M.T."/>
            <person name="Sivarajan S.R."/>
            <person name="Poveda L."/>
            <person name="Shimizu-Inatsugi R."/>
            <person name="Schlapbach R."/>
            <person name="Sreeman S.M."/>
            <person name="Shimizu K.K."/>
        </authorList>
    </citation>
    <scope>NUCLEOTIDE SEQUENCE</scope>
</reference>
<proteinExistence type="predicted"/>
<evidence type="ECO:0000313" key="2">
    <source>
        <dbReference type="Proteomes" id="UP001054889"/>
    </source>
</evidence>
<dbReference type="AlphaFoldDB" id="A0AAV5BGB5"/>